<name>A0AAE0Y324_9GAST</name>
<dbReference type="EMBL" id="JAWDGP010007030">
    <property type="protein sequence ID" value="KAK3731102.1"/>
    <property type="molecule type" value="Genomic_DNA"/>
</dbReference>
<dbReference type="PROSITE" id="PS51257">
    <property type="entry name" value="PROKAR_LIPOPROTEIN"/>
    <property type="match status" value="1"/>
</dbReference>
<gene>
    <name evidence="1" type="ORF">RRG08_047797</name>
</gene>
<organism evidence="1 2">
    <name type="scientific">Elysia crispata</name>
    <name type="common">lettuce slug</name>
    <dbReference type="NCBI Taxonomy" id="231223"/>
    <lineage>
        <taxon>Eukaryota</taxon>
        <taxon>Metazoa</taxon>
        <taxon>Spiralia</taxon>
        <taxon>Lophotrochozoa</taxon>
        <taxon>Mollusca</taxon>
        <taxon>Gastropoda</taxon>
        <taxon>Heterobranchia</taxon>
        <taxon>Euthyneura</taxon>
        <taxon>Panpulmonata</taxon>
        <taxon>Sacoglossa</taxon>
        <taxon>Placobranchoidea</taxon>
        <taxon>Plakobranchidae</taxon>
        <taxon>Elysia</taxon>
    </lineage>
</organism>
<evidence type="ECO:0000313" key="1">
    <source>
        <dbReference type="EMBL" id="KAK3731102.1"/>
    </source>
</evidence>
<dbReference type="AlphaFoldDB" id="A0AAE0Y324"/>
<keyword evidence="2" id="KW-1185">Reference proteome</keyword>
<proteinExistence type="predicted"/>
<sequence length="102" mass="11263">MKSAQLPGSSFGSSCSSRNACCLGWSDDASPHLSVRVADDLGWGLCQLRCRTAPHPHLKLYKITWKSNLLPPRIARARDTETLRLTPEVRASVIPGHKNQQL</sequence>
<comment type="caution">
    <text evidence="1">The sequence shown here is derived from an EMBL/GenBank/DDBJ whole genome shotgun (WGS) entry which is preliminary data.</text>
</comment>
<reference evidence="1" key="1">
    <citation type="journal article" date="2023" name="G3 (Bethesda)">
        <title>A reference genome for the long-term kleptoplast-retaining sea slug Elysia crispata morphotype clarki.</title>
        <authorList>
            <person name="Eastman K.E."/>
            <person name="Pendleton A.L."/>
            <person name="Shaikh M.A."/>
            <person name="Suttiyut T."/>
            <person name="Ogas R."/>
            <person name="Tomko P."/>
            <person name="Gavelis G."/>
            <person name="Widhalm J.R."/>
            <person name="Wisecaver J.H."/>
        </authorList>
    </citation>
    <scope>NUCLEOTIDE SEQUENCE</scope>
    <source>
        <strain evidence="1">ECLA1</strain>
    </source>
</reference>
<dbReference type="Proteomes" id="UP001283361">
    <property type="component" value="Unassembled WGS sequence"/>
</dbReference>
<accession>A0AAE0Y324</accession>
<protein>
    <submittedName>
        <fullName evidence="1">Uncharacterized protein</fullName>
    </submittedName>
</protein>
<evidence type="ECO:0000313" key="2">
    <source>
        <dbReference type="Proteomes" id="UP001283361"/>
    </source>
</evidence>